<sequence length="64" mass="6505">HNAALAIAVAATVLNNDTMAVPAAVYGFLMNIPAGVTTVMFARSRTEQASAEPGAESLTADRSA</sequence>
<dbReference type="AlphaFoldDB" id="A0A6P1CWU1"/>
<comment type="caution">
    <text evidence="2">The sequence shown here is derived from an EMBL/GenBank/DDBJ whole genome shotgun (WGS) entry which is preliminary data.</text>
</comment>
<evidence type="ECO:0000256" key="1">
    <source>
        <dbReference type="SAM" id="MobiDB-lite"/>
    </source>
</evidence>
<evidence type="ECO:0008006" key="4">
    <source>
        <dbReference type="Google" id="ProtNLM"/>
    </source>
</evidence>
<evidence type="ECO:0000313" key="2">
    <source>
        <dbReference type="EMBL" id="NEW36950.1"/>
    </source>
</evidence>
<proteinExistence type="predicted"/>
<reference evidence="2 3" key="1">
    <citation type="submission" date="2020-01" db="EMBL/GenBank/DDBJ databases">
        <title>Genetics and antimicrobial susceptibilities of Nocardia species isolated from the soil; a comparison with species isolated from humans.</title>
        <authorList>
            <person name="Carrasco G."/>
            <person name="Monzon S."/>
            <person name="Sansegundo M."/>
            <person name="Garcia E."/>
            <person name="Garrido N."/>
            <person name="Medina M.J."/>
            <person name="Villalon P."/>
            <person name="Ramirez-Arocha A.C."/>
            <person name="Jimenez P."/>
            <person name="Cuesta I."/>
            <person name="Valdezate S."/>
        </authorList>
    </citation>
    <scope>NUCLEOTIDE SEQUENCE [LARGE SCALE GENOMIC DNA]</scope>
    <source>
        <strain evidence="2 3">CNM20110626</strain>
    </source>
</reference>
<gene>
    <name evidence="2" type="ORF">GV791_31025</name>
</gene>
<dbReference type="EMBL" id="JAAGVB010000231">
    <property type="protein sequence ID" value="NEW36950.1"/>
    <property type="molecule type" value="Genomic_DNA"/>
</dbReference>
<name>A0A6P1CWU1_9NOCA</name>
<accession>A0A6P1CWU1</accession>
<dbReference type="Proteomes" id="UP000471166">
    <property type="component" value="Unassembled WGS sequence"/>
</dbReference>
<evidence type="ECO:0000313" key="3">
    <source>
        <dbReference type="Proteomes" id="UP000471166"/>
    </source>
</evidence>
<feature type="region of interest" description="Disordered" evidence="1">
    <location>
        <begin position="45"/>
        <end position="64"/>
    </location>
</feature>
<feature type="non-terminal residue" evidence="2">
    <location>
        <position position="1"/>
    </location>
</feature>
<organism evidence="2 3">
    <name type="scientific">Nocardia cyriacigeorgica</name>
    <dbReference type="NCBI Taxonomy" id="135487"/>
    <lineage>
        <taxon>Bacteria</taxon>
        <taxon>Bacillati</taxon>
        <taxon>Actinomycetota</taxon>
        <taxon>Actinomycetes</taxon>
        <taxon>Mycobacteriales</taxon>
        <taxon>Nocardiaceae</taxon>
        <taxon>Nocardia</taxon>
    </lineage>
</organism>
<protein>
    <recommendedName>
        <fullName evidence="4">Bile acid:sodium symporter family protein</fullName>
    </recommendedName>
</protein>